<name>A0ABD5RHP4_9EURY</name>
<dbReference type="AlphaFoldDB" id="A0ABD5RHP4"/>
<evidence type="ECO:0000313" key="2">
    <source>
        <dbReference type="EMBL" id="MFC5969805.1"/>
    </source>
</evidence>
<comment type="caution">
    <text evidence="2">The sequence shown here is derived from an EMBL/GenBank/DDBJ whole genome shotgun (WGS) entry which is preliminary data.</text>
</comment>
<organism evidence="2 3">
    <name type="scientific">Halomarina salina</name>
    <dbReference type="NCBI Taxonomy" id="1872699"/>
    <lineage>
        <taxon>Archaea</taxon>
        <taxon>Methanobacteriati</taxon>
        <taxon>Methanobacteriota</taxon>
        <taxon>Stenosarchaea group</taxon>
        <taxon>Halobacteria</taxon>
        <taxon>Halobacteriales</taxon>
        <taxon>Natronomonadaceae</taxon>
        <taxon>Halomarina</taxon>
    </lineage>
</organism>
<dbReference type="Pfam" id="PF26419">
    <property type="entry name" value="DUF8114"/>
    <property type="match status" value="1"/>
</dbReference>
<keyword evidence="3" id="KW-1185">Reference proteome</keyword>
<proteinExistence type="predicted"/>
<gene>
    <name evidence="2" type="ORF">ACFPYI_00530</name>
</gene>
<evidence type="ECO:0000256" key="1">
    <source>
        <dbReference type="SAM" id="MobiDB-lite"/>
    </source>
</evidence>
<feature type="compositionally biased region" description="Acidic residues" evidence="1">
    <location>
        <begin position="134"/>
        <end position="146"/>
    </location>
</feature>
<evidence type="ECO:0000313" key="3">
    <source>
        <dbReference type="Proteomes" id="UP001596099"/>
    </source>
</evidence>
<reference evidence="2 3" key="1">
    <citation type="journal article" date="2019" name="Int. J. Syst. Evol. Microbiol.">
        <title>The Global Catalogue of Microorganisms (GCM) 10K type strain sequencing project: providing services to taxonomists for standard genome sequencing and annotation.</title>
        <authorList>
            <consortium name="The Broad Institute Genomics Platform"/>
            <consortium name="The Broad Institute Genome Sequencing Center for Infectious Disease"/>
            <person name="Wu L."/>
            <person name="Ma J."/>
        </authorList>
    </citation>
    <scope>NUCLEOTIDE SEQUENCE [LARGE SCALE GENOMIC DNA]</scope>
    <source>
        <strain evidence="2 3">CGMCC 1.12543</strain>
    </source>
</reference>
<accession>A0ABD5RHP4</accession>
<protein>
    <submittedName>
        <fullName evidence="2">Uncharacterized protein</fullName>
    </submittedName>
</protein>
<dbReference type="RefSeq" id="WP_247418146.1">
    <property type="nucleotide sequence ID" value="NZ_JALLGW010000001.1"/>
</dbReference>
<dbReference type="EMBL" id="JBHSQH010000001">
    <property type="protein sequence ID" value="MFC5969805.1"/>
    <property type="molecule type" value="Genomic_DNA"/>
</dbReference>
<sequence>MSKVSIGLRGWRFDEEEILGDDGSLKPLAQIPPEPRERIARLATLVDKPCDACWLTYGEEERQRCKQAKVVYGEPLGEVLLCNEHEPDFLYWFREEGGTDLAGDRLLQNAFHQWFADGGEAPEGYGGMEHVDTDPDDVVQPEPDPQLDDLETELAEMSDEEREALDIDLSDLDL</sequence>
<feature type="region of interest" description="Disordered" evidence="1">
    <location>
        <begin position="121"/>
        <end position="146"/>
    </location>
</feature>
<dbReference type="InterPro" id="IPR058427">
    <property type="entry name" value="DUF8114"/>
</dbReference>
<dbReference type="Proteomes" id="UP001596099">
    <property type="component" value="Unassembled WGS sequence"/>
</dbReference>